<feature type="compositionally biased region" description="Low complexity" evidence="1">
    <location>
        <begin position="48"/>
        <end position="61"/>
    </location>
</feature>
<accession>A0A0U0TCQ7</accession>
<protein>
    <submittedName>
        <fullName evidence="2">Uncharacterized protein</fullName>
    </submittedName>
</protein>
<dbReference type="Proteomes" id="UP000038802">
    <property type="component" value="Unassembled WGS sequence"/>
</dbReference>
<organism evidence="2 3">
    <name type="scientific">Mycobacterium tuberculosis</name>
    <dbReference type="NCBI Taxonomy" id="1773"/>
    <lineage>
        <taxon>Bacteria</taxon>
        <taxon>Bacillati</taxon>
        <taxon>Actinomycetota</taxon>
        <taxon>Actinomycetes</taxon>
        <taxon>Mycobacteriales</taxon>
        <taxon>Mycobacteriaceae</taxon>
        <taxon>Mycobacterium</taxon>
        <taxon>Mycobacterium tuberculosis complex</taxon>
    </lineage>
</organism>
<feature type="region of interest" description="Disordered" evidence="1">
    <location>
        <begin position="1"/>
        <end position="84"/>
    </location>
</feature>
<feature type="compositionally biased region" description="Basic and acidic residues" evidence="1">
    <location>
        <begin position="66"/>
        <end position="78"/>
    </location>
</feature>
<sequence>MVTTCGKASRKKPEIRTVTSMRGRPSSAGCMGARSMTRREASSHTGRTPSSASTSAMSSPAVRIAEVPHTDSPTDRGHRPCSSR</sequence>
<proteinExistence type="predicted"/>
<gene>
    <name evidence="2" type="ORF">ERS007703_05283</name>
</gene>
<evidence type="ECO:0000256" key="1">
    <source>
        <dbReference type="SAM" id="MobiDB-lite"/>
    </source>
</evidence>
<evidence type="ECO:0000313" key="2">
    <source>
        <dbReference type="EMBL" id="COX48612.1"/>
    </source>
</evidence>
<dbReference type="EMBL" id="CSAE01001302">
    <property type="protein sequence ID" value="COX48612.1"/>
    <property type="molecule type" value="Genomic_DNA"/>
</dbReference>
<evidence type="ECO:0000313" key="3">
    <source>
        <dbReference type="Proteomes" id="UP000038802"/>
    </source>
</evidence>
<dbReference type="AlphaFoldDB" id="A0A0U0TCQ7"/>
<reference evidence="3" key="1">
    <citation type="submission" date="2015-03" db="EMBL/GenBank/DDBJ databases">
        <authorList>
            <consortium name="Pathogen Informatics"/>
        </authorList>
    </citation>
    <scope>NUCLEOTIDE SEQUENCE [LARGE SCALE GENOMIC DNA]</scope>
    <source>
        <strain evidence="3">K00500041</strain>
    </source>
</reference>
<name>A0A0U0TCQ7_MYCTX</name>